<comment type="caution">
    <text evidence="2">The sequence shown here is derived from an EMBL/GenBank/DDBJ whole genome shotgun (WGS) entry which is preliminary data.</text>
</comment>
<dbReference type="SUPFAM" id="SSF50341">
    <property type="entry name" value="CheW-like"/>
    <property type="match status" value="1"/>
</dbReference>
<dbReference type="Pfam" id="PF01584">
    <property type="entry name" value="CheW"/>
    <property type="match status" value="1"/>
</dbReference>
<dbReference type="InterPro" id="IPR002545">
    <property type="entry name" value="CheW-lke_dom"/>
</dbReference>
<evidence type="ECO:0000259" key="1">
    <source>
        <dbReference type="PROSITE" id="PS50851"/>
    </source>
</evidence>
<dbReference type="InterPro" id="IPR036061">
    <property type="entry name" value="CheW-like_dom_sf"/>
</dbReference>
<accession>A0A841H3Y5</accession>
<dbReference type="PANTHER" id="PTHR22617">
    <property type="entry name" value="CHEMOTAXIS SENSOR HISTIDINE KINASE-RELATED"/>
    <property type="match status" value="1"/>
</dbReference>
<proteinExistence type="predicted"/>
<dbReference type="GO" id="GO:0007165">
    <property type="term" value="P:signal transduction"/>
    <property type="evidence" value="ECO:0007669"/>
    <property type="project" value="InterPro"/>
</dbReference>
<dbReference type="AlphaFoldDB" id="A0A841H3Y5"/>
<dbReference type="Gene3D" id="2.40.50.180">
    <property type="entry name" value="CheA-289, Domain 4"/>
    <property type="match status" value="1"/>
</dbReference>
<protein>
    <submittedName>
        <fullName evidence="2">Purine-binding chemotaxis protein CheW</fullName>
    </submittedName>
</protein>
<keyword evidence="3" id="KW-1185">Reference proteome</keyword>
<dbReference type="Gene3D" id="2.30.30.40">
    <property type="entry name" value="SH3 Domains"/>
    <property type="match status" value="1"/>
</dbReference>
<feature type="domain" description="CheW-like" evidence="1">
    <location>
        <begin position="19"/>
        <end position="156"/>
    </location>
</feature>
<reference evidence="2 3" key="1">
    <citation type="submission" date="2020-08" db="EMBL/GenBank/DDBJ databases">
        <title>Genomic Encyclopedia of Type Strains, Phase IV (KMG-IV): sequencing the most valuable type-strain genomes for metagenomic binning, comparative biology and taxonomic classification.</title>
        <authorList>
            <person name="Goeker M."/>
        </authorList>
    </citation>
    <scope>NUCLEOTIDE SEQUENCE [LARGE SCALE GENOMIC DNA]</scope>
    <source>
        <strain evidence="2 3">DSM 29007</strain>
    </source>
</reference>
<evidence type="ECO:0000313" key="3">
    <source>
        <dbReference type="Proteomes" id="UP000582837"/>
    </source>
</evidence>
<sequence length="163" mass="17363">MSAAETVLDFRGWLARGEGAQVVVFRLGGELHGCDIRLVEEVVTKQRIHPLPDVPAHLLGMMLLRGEMVPVVDVSAALALPLTAEQPPVLVAGLGEARIGVAVDAVFEVLDIPAESLRPAPYTGGDRDAYVVAVARMPAGLVTLIDLAEILRERTTLETGEQP</sequence>
<dbReference type="PANTHER" id="PTHR22617:SF23">
    <property type="entry name" value="CHEMOTAXIS PROTEIN CHEW"/>
    <property type="match status" value="1"/>
</dbReference>
<dbReference type="GO" id="GO:0005829">
    <property type="term" value="C:cytosol"/>
    <property type="evidence" value="ECO:0007669"/>
    <property type="project" value="TreeGrafter"/>
</dbReference>
<dbReference type="GO" id="GO:0006935">
    <property type="term" value="P:chemotaxis"/>
    <property type="evidence" value="ECO:0007669"/>
    <property type="project" value="InterPro"/>
</dbReference>
<dbReference type="PROSITE" id="PS50851">
    <property type="entry name" value="CHEW"/>
    <property type="match status" value="1"/>
</dbReference>
<dbReference type="RefSeq" id="WP_170035447.1">
    <property type="nucleotide sequence ID" value="NZ_JABDTL010000001.1"/>
</dbReference>
<evidence type="ECO:0000313" key="2">
    <source>
        <dbReference type="EMBL" id="MBB6072831.1"/>
    </source>
</evidence>
<name>A0A841H3Y5_9BACT</name>
<dbReference type="InterPro" id="IPR039315">
    <property type="entry name" value="CheW"/>
</dbReference>
<dbReference type="EMBL" id="JACHIA010000018">
    <property type="protein sequence ID" value="MBB6072831.1"/>
    <property type="molecule type" value="Genomic_DNA"/>
</dbReference>
<dbReference type="SMART" id="SM00260">
    <property type="entry name" value="CheW"/>
    <property type="match status" value="1"/>
</dbReference>
<dbReference type="Proteomes" id="UP000582837">
    <property type="component" value="Unassembled WGS sequence"/>
</dbReference>
<gene>
    <name evidence="2" type="ORF">HNQ61_004495</name>
</gene>
<organism evidence="2 3">
    <name type="scientific">Longimicrobium terrae</name>
    <dbReference type="NCBI Taxonomy" id="1639882"/>
    <lineage>
        <taxon>Bacteria</taxon>
        <taxon>Pseudomonadati</taxon>
        <taxon>Gemmatimonadota</taxon>
        <taxon>Longimicrobiia</taxon>
        <taxon>Longimicrobiales</taxon>
        <taxon>Longimicrobiaceae</taxon>
        <taxon>Longimicrobium</taxon>
    </lineage>
</organism>